<evidence type="ECO:0000313" key="2">
    <source>
        <dbReference type="EMBL" id="HJA05030.1"/>
    </source>
</evidence>
<protein>
    <submittedName>
        <fullName evidence="2">Alcohol acetyltransferase</fullName>
    </submittedName>
</protein>
<gene>
    <name evidence="2" type="ORF">H9800_09265</name>
</gene>
<dbReference type="PANTHER" id="PTHR28037:SF1">
    <property type="entry name" value="ALCOHOL O-ACETYLTRANSFERASE 1-RELATED"/>
    <property type="match status" value="1"/>
</dbReference>
<feature type="compositionally biased region" description="Basic and acidic residues" evidence="1">
    <location>
        <begin position="139"/>
        <end position="155"/>
    </location>
</feature>
<dbReference type="AlphaFoldDB" id="A0A9D2H845"/>
<reference evidence="2" key="2">
    <citation type="submission" date="2021-04" db="EMBL/GenBank/DDBJ databases">
        <authorList>
            <person name="Gilroy R."/>
        </authorList>
    </citation>
    <scope>NUCLEOTIDE SEQUENCE</scope>
    <source>
        <strain evidence="2">ChiHjej8B7-3636</strain>
    </source>
</reference>
<organism evidence="2 3">
    <name type="scientific">Candidatus Microbacterium stercoravium</name>
    <dbReference type="NCBI Taxonomy" id="2838697"/>
    <lineage>
        <taxon>Bacteria</taxon>
        <taxon>Bacillati</taxon>
        <taxon>Actinomycetota</taxon>
        <taxon>Actinomycetes</taxon>
        <taxon>Micrococcales</taxon>
        <taxon>Microbacteriaceae</taxon>
        <taxon>Microbacterium</taxon>
    </lineage>
</organism>
<comment type="caution">
    <text evidence="2">The sequence shown here is derived from an EMBL/GenBank/DDBJ whole genome shotgun (WGS) entry which is preliminary data.</text>
</comment>
<dbReference type="Proteomes" id="UP000824220">
    <property type="component" value="Unassembled WGS sequence"/>
</dbReference>
<dbReference type="InterPro" id="IPR052058">
    <property type="entry name" value="Alcohol_O-acetyltransferase"/>
</dbReference>
<evidence type="ECO:0000313" key="3">
    <source>
        <dbReference type="Proteomes" id="UP000824220"/>
    </source>
</evidence>
<feature type="region of interest" description="Disordered" evidence="1">
    <location>
        <begin position="139"/>
        <end position="176"/>
    </location>
</feature>
<dbReference type="PANTHER" id="PTHR28037">
    <property type="entry name" value="ALCOHOL O-ACETYLTRANSFERASE 1-RELATED"/>
    <property type="match status" value="1"/>
</dbReference>
<dbReference type="EMBL" id="DXAM01000132">
    <property type="protein sequence ID" value="HJA05030.1"/>
    <property type="molecule type" value="Genomic_DNA"/>
</dbReference>
<name>A0A9D2H845_9MICO</name>
<proteinExistence type="predicted"/>
<reference evidence="2" key="1">
    <citation type="journal article" date="2021" name="PeerJ">
        <title>Extensive microbial diversity within the chicken gut microbiome revealed by metagenomics and culture.</title>
        <authorList>
            <person name="Gilroy R."/>
            <person name="Ravi A."/>
            <person name="Getino M."/>
            <person name="Pursley I."/>
            <person name="Horton D.L."/>
            <person name="Alikhan N.F."/>
            <person name="Baker D."/>
            <person name="Gharbi K."/>
            <person name="Hall N."/>
            <person name="Watson M."/>
            <person name="Adriaenssens E.M."/>
            <person name="Foster-Nyarko E."/>
            <person name="Jarju S."/>
            <person name="Secka A."/>
            <person name="Antonio M."/>
            <person name="Oren A."/>
            <person name="Chaudhuri R.R."/>
            <person name="La Ragione R."/>
            <person name="Hildebrand F."/>
            <person name="Pallen M.J."/>
        </authorList>
    </citation>
    <scope>NUCLEOTIDE SEQUENCE</scope>
    <source>
        <strain evidence="2">ChiHjej8B7-3636</strain>
    </source>
</reference>
<sequence length="470" mass="52403">MTRRTWARLDNASNMFLAARSDADPKVFRMTAEMDHEVDRGLLQTALDATFDRYPLYRAVLRRGVFWYYLQDSDLRPEVVDETQHTCAAIYQADVRTLLFRVVLHRRRINLEVFHALSDGTGALWFLTDLVTAYVRLRFPDEPPPDRDPERRGARIDGGPESVGANSDGSASDPRHELEADSFTRYFRTKDLSEPAGRGSADRSRGLSRVVGASTEKTYTVKGTRTPDNRTRAVELTMPAADVLALARAEGVSLTMYLTALFFASLRAAQEEPGDSSTLAVSVPVNLRQYFPSTSARNFFTTVRLEHTYGQGDDGLGAVCRNLDAQFRPQTAPDALAVRVRRFIRFERMIALRIVPRPLKDVFLGLINRASNRGLTVAVSNLGNIRLPQPAGAHVTRMLFHVSAVRPQFCVVSHAGALTISFTSPFSETDHIREFARRLSAEGIDVTVAAARVTEDELTAARSQHDEETS</sequence>
<dbReference type="SUPFAM" id="SSF52777">
    <property type="entry name" value="CoA-dependent acyltransferases"/>
    <property type="match status" value="2"/>
</dbReference>
<accession>A0A9D2H845</accession>
<evidence type="ECO:0000256" key="1">
    <source>
        <dbReference type="SAM" id="MobiDB-lite"/>
    </source>
</evidence>